<organism evidence="1">
    <name type="scientific">marine metagenome</name>
    <dbReference type="NCBI Taxonomy" id="408172"/>
    <lineage>
        <taxon>unclassified sequences</taxon>
        <taxon>metagenomes</taxon>
        <taxon>ecological metagenomes</taxon>
    </lineage>
</organism>
<accession>A0A381Z1Q9</accession>
<name>A0A381Z1Q9_9ZZZZ</name>
<reference evidence="1" key="1">
    <citation type="submission" date="2018-05" db="EMBL/GenBank/DDBJ databases">
        <authorList>
            <person name="Lanie J.A."/>
            <person name="Ng W.-L."/>
            <person name="Kazmierczak K.M."/>
            <person name="Andrzejewski T.M."/>
            <person name="Davidsen T.M."/>
            <person name="Wayne K.J."/>
            <person name="Tettelin H."/>
            <person name="Glass J.I."/>
            <person name="Rusch D."/>
            <person name="Podicherti R."/>
            <person name="Tsui H.-C.T."/>
            <person name="Winkler M.E."/>
        </authorList>
    </citation>
    <scope>NUCLEOTIDE SEQUENCE</scope>
</reference>
<evidence type="ECO:0008006" key="2">
    <source>
        <dbReference type="Google" id="ProtNLM"/>
    </source>
</evidence>
<protein>
    <recommendedName>
        <fullName evidence="2">Peptidase C11 clostripain</fullName>
    </recommendedName>
</protein>
<dbReference type="PANTHER" id="PTHR37835">
    <property type="entry name" value="ALPHA-CLOSTRIPAIN"/>
    <property type="match status" value="1"/>
</dbReference>
<dbReference type="AlphaFoldDB" id="A0A381Z1Q9"/>
<proteinExistence type="predicted"/>
<dbReference type="Gene3D" id="3.40.50.11970">
    <property type="match status" value="1"/>
</dbReference>
<sequence length="573" mass="63643">MEKAVLMSLILISSMTSGCFGLFDDDLDPDVDNSECTEFEYSGGIASWTFMMYISDSDLEYFSITDIVEMESVGSNEEVNIIVQFDRWDGHDAPDMDDESNGDWESAKRFYIIKDCYGSLSDHEIHSPPVDDLGEINTGDPTELVSFVEWAMSNYPAENYALDIWDHGGGVAGVAYEQSCPEYCYSFGNEPDKLTLPEIDWALDEITNGGQDKLDIVGFDACLMSTIEVVEVVYPYADIMLASEILEPGTGWDYTFLQMLIDDPDTTPAELGAEIVDSFVAQGIPENTGFTPSYALSMLDMSNAQVAIDSFKALNGLVDSTSIVSDLNQVRLHSIHVEPGDSSSAVDLIQLLNNLALFTEDPEVRSAAEAASSAVSAMIMKSEFLDGQSCILGICVLSDIDTTGMTGISVLFPSSESEWTTRSRGVTESVEESGWSEVMEDYYDYLEEEQVLFFLNESLIYDTADFDDDGSNDSISLALEIESIYDGVFGNLTLDVFNNRGYWIDGVEYEFEINSTEIVYLELWDVTYTHTEEDGPAELLRIEAVLSLVLEDGTQVIQEWVETPPEYLTHYLE</sequence>
<dbReference type="Pfam" id="PF03415">
    <property type="entry name" value="Peptidase_C11"/>
    <property type="match status" value="1"/>
</dbReference>
<dbReference type="EMBL" id="UINC01019629">
    <property type="protein sequence ID" value="SVA83208.1"/>
    <property type="molecule type" value="Genomic_DNA"/>
</dbReference>
<dbReference type="PANTHER" id="PTHR37835:SF1">
    <property type="entry name" value="ALPHA-CLOSTRIPAIN"/>
    <property type="match status" value="1"/>
</dbReference>
<gene>
    <name evidence="1" type="ORF">METZ01_LOCUS136062</name>
</gene>
<dbReference type="PROSITE" id="PS51257">
    <property type="entry name" value="PROKAR_LIPOPROTEIN"/>
    <property type="match status" value="1"/>
</dbReference>
<evidence type="ECO:0000313" key="1">
    <source>
        <dbReference type="EMBL" id="SVA83208.1"/>
    </source>
</evidence>
<dbReference type="InterPro" id="IPR005077">
    <property type="entry name" value="Peptidase_C11"/>
</dbReference>